<evidence type="ECO:0000259" key="4">
    <source>
        <dbReference type="Pfam" id="PF08540"/>
    </source>
</evidence>
<dbReference type="InterPro" id="IPR013528">
    <property type="entry name" value="HMG_CoA_synth_N"/>
</dbReference>
<organism evidence="5 6">
    <name type="scientific">Streptomyces xanthii</name>
    <dbReference type="NCBI Taxonomy" id="2768069"/>
    <lineage>
        <taxon>Bacteria</taxon>
        <taxon>Bacillati</taxon>
        <taxon>Actinomycetota</taxon>
        <taxon>Actinomycetes</taxon>
        <taxon>Kitasatosporales</taxon>
        <taxon>Streptomycetaceae</taxon>
        <taxon>Streptomyces</taxon>
    </lineage>
</organism>
<proteinExistence type="inferred from homology"/>
<dbReference type="Pfam" id="PF01154">
    <property type="entry name" value="HMG_CoA_synt_N"/>
    <property type="match status" value="1"/>
</dbReference>
<dbReference type="GO" id="GO:0016747">
    <property type="term" value="F:acyltransferase activity, transferring groups other than amino-acyl groups"/>
    <property type="evidence" value="ECO:0007669"/>
    <property type="project" value="UniProtKB-ARBA"/>
</dbReference>
<protein>
    <submittedName>
        <fullName evidence="5">Hydroxymethylglutaryl-CoA synthase family protein</fullName>
    </submittedName>
</protein>
<dbReference type="SUPFAM" id="SSF53901">
    <property type="entry name" value="Thiolase-like"/>
    <property type="match status" value="2"/>
</dbReference>
<reference evidence="5 6" key="1">
    <citation type="submission" date="2020-09" db="EMBL/GenBank/DDBJ databases">
        <title>A novel species.</title>
        <authorList>
            <person name="Gao J."/>
        </authorList>
    </citation>
    <scope>NUCLEOTIDE SEQUENCE [LARGE SCALE GENOMIC DNA]</scope>
    <source>
        <strain evidence="5 6">CRXT-Y-14</strain>
        <plasmid evidence="5 6">unnamed1</plasmid>
    </source>
</reference>
<evidence type="ECO:0000256" key="1">
    <source>
        <dbReference type="ARBA" id="ARBA00007061"/>
    </source>
</evidence>
<evidence type="ECO:0000313" key="6">
    <source>
        <dbReference type="Proteomes" id="UP000516428"/>
    </source>
</evidence>
<dbReference type="Proteomes" id="UP000516428">
    <property type="component" value="Plasmid unnamed1"/>
</dbReference>
<gene>
    <name evidence="5" type="ORF">IAG42_36640</name>
</gene>
<dbReference type="EMBL" id="CP061282">
    <property type="protein sequence ID" value="QNS09278.1"/>
    <property type="molecule type" value="Genomic_DNA"/>
</dbReference>
<geneLocation type="plasmid" evidence="5 6">
    <name>unnamed1</name>
</geneLocation>
<evidence type="ECO:0000259" key="3">
    <source>
        <dbReference type="Pfam" id="PF01154"/>
    </source>
</evidence>
<evidence type="ECO:0000256" key="2">
    <source>
        <dbReference type="ARBA" id="ARBA00022679"/>
    </source>
</evidence>
<dbReference type="RefSeq" id="WP_188341933.1">
    <property type="nucleotide sequence ID" value="NZ_CP061282.1"/>
</dbReference>
<dbReference type="PANTHER" id="PTHR43323:SF2">
    <property type="entry name" value="HYDROXYMETHYLGLUTARYL-COA SYNTHASE"/>
    <property type="match status" value="1"/>
</dbReference>
<dbReference type="AlphaFoldDB" id="A0A7H1BKM3"/>
<evidence type="ECO:0000313" key="5">
    <source>
        <dbReference type="EMBL" id="QNS09278.1"/>
    </source>
</evidence>
<keyword evidence="5" id="KW-0614">Plasmid</keyword>
<dbReference type="Pfam" id="PF08540">
    <property type="entry name" value="HMG_CoA_synt_C"/>
    <property type="match status" value="1"/>
</dbReference>
<accession>A0A7H1BKM3</accession>
<dbReference type="InterPro" id="IPR016039">
    <property type="entry name" value="Thiolase-like"/>
</dbReference>
<keyword evidence="2" id="KW-0808">Transferase</keyword>
<name>A0A7H1BKM3_9ACTN</name>
<feature type="domain" description="Hydroxymethylglutaryl-coenzyme A synthase C-terminal" evidence="4">
    <location>
        <begin position="275"/>
        <end position="370"/>
    </location>
</feature>
<dbReference type="GO" id="GO:0004421">
    <property type="term" value="F:hydroxymethylglutaryl-CoA synthase activity"/>
    <property type="evidence" value="ECO:0007669"/>
    <property type="project" value="InterPro"/>
</dbReference>
<feature type="domain" description="Hydroxymethylglutaryl-coenzyme A synthase N-terminal" evidence="3">
    <location>
        <begin position="79"/>
        <end position="174"/>
    </location>
</feature>
<dbReference type="CDD" id="cd00827">
    <property type="entry name" value="init_cond_enzymes"/>
    <property type="match status" value="1"/>
</dbReference>
<dbReference type="InterPro" id="IPR013746">
    <property type="entry name" value="HMG_CoA_synt_C_dom"/>
</dbReference>
<dbReference type="GO" id="GO:0006084">
    <property type="term" value="P:acetyl-CoA metabolic process"/>
    <property type="evidence" value="ECO:0007669"/>
    <property type="project" value="InterPro"/>
</dbReference>
<dbReference type="KEGG" id="sxn:IAG42_36640"/>
<dbReference type="Gene3D" id="3.40.47.10">
    <property type="match status" value="2"/>
</dbReference>
<keyword evidence="6" id="KW-1185">Reference proteome</keyword>
<sequence length="416" mass="44984">MSTTDTPGAYGIEALNVWCGLARLSAADLFAGRGLDPDRIDNLMMSERSIGLPIEDPVTNAVNAARPIVDALTPEERDRIELVVTSTESGVDYSKSLTSYVHKHLGLNRHCRLLEVKQACFGATAAVQTALGYLASGISPGAKALVIATDVAVVDEKAEYSEPAAGHGAAAVLLSDRPRVLTMDLGAFGNYSYETLDSARPSPRFDIADVDRSLFAYLDCLKNSYADYASRVTDVDFTRDFDHLVMHTPFAGLVRAGHRKMMREQGAAGATVDADFARRVAPSLVYPGTVGNLCSGSVYLALASLLDSGVVTSPRRVGLFSYGSGCSSEFFSGIVDEQSAAAVAELGIGKHLEARARITFEEYLAVLEHNLECLVPVENRTVDPEPWEPLLARAGDRPEILTFTGVRDYHRQYAWR</sequence>
<comment type="similarity">
    <text evidence="1">Belongs to the thiolase-like superfamily. HMG-CoA synthase family.</text>
</comment>
<dbReference type="PANTHER" id="PTHR43323">
    <property type="entry name" value="3-HYDROXY-3-METHYLGLUTARYL COENZYME A SYNTHASE"/>
    <property type="match status" value="1"/>
</dbReference>